<dbReference type="InterPro" id="IPR000182">
    <property type="entry name" value="GNAT_dom"/>
</dbReference>
<dbReference type="InterPro" id="IPR013653">
    <property type="entry name" value="GCN5-like_dom"/>
</dbReference>
<keyword evidence="2" id="KW-0012">Acyltransferase</keyword>
<keyword evidence="1" id="KW-0808">Transferase</keyword>
<evidence type="ECO:0000256" key="2">
    <source>
        <dbReference type="ARBA" id="ARBA00023315"/>
    </source>
</evidence>
<evidence type="ECO:0000259" key="3">
    <source>
        <dbReference type="PROSITE" id="PS51186"/>
    </source>
</evidence>
<keyword evidence="5" id="KW-1185">Reference proteome</keyword>
<organism evidence="4 5">
    <name type="scientific">Chitinophaga ginsengisegetis</name>
    <dbReference type="NCBI Taxonomy" id="393003"/>
    <lineage>
        <taxon>Bacteria</taxon>
        <taxon>Pseudomonadati</taxon>
        <taxon>Bacteroidota</taxon>
        <taxon>Chitinophagia</taxon>
        <taxon>Chitinophagales</taxon>
        <taxon>Chitinophagaceae</taxon>
        <taxon>Chitinophaga</taxon>
    </lineage>
</organism>
<dbReference type="InterPro" id="IPR050680">
    <property type="entry name" value="YpeA/RimI_acetyltransf"/>
</dbReference>
<dbReference type="Proteomes" id="UP000190166">
    <property type="component" value="Unassembled WGS sequence"/>
</dbReference>
<dbReference type="PANTHER" id="PTHR43420:SF3">
    <property type="entry name" value="N-ACETYLTRANSFERASE DOMAIN-CONTAINING PROTEIN"/>
    <property type="match status" value="1"/>
</dbReference>
<proteinExistence type="predicted"/>
<dbReference type="SUPFAM" id="SSF55729">
    <property type="entry name" value="Acyl-CoA N-acyltransferases (Nat)"/>
    <property type="match status" value="1"/>
</dbReference>
<dbReference type="STRING" id="393003.SAMN05660461_4870"/>
<name>A0A1T5P8T9_9BACT</name>
<evidence type="ECO:0000256" key="1">
    <source>
        <dbReference type="ARBA" id="ARBA00022679"/>
    </source>
</evidence>
<dbReference type="InterPro" id="IPR016181">
    <property type="entry name" value="Acyl_CoA_acyltransferase"/>
</dbReference>
<dbReference type="AlphaFoldDB" id="A0A1T5P8T9"/>
<evidence type="ECO:0000313" key="5">
    <source>
        <dbReference type="Proteomes" id="UP000190166"/>
    </source>
</evidence>
<gene>
    <name evidence="4" type="ORF">SAMN05660461_4870</name>
</gene>
<accession>A0A1T5P8T9</accession>
<dbReference type="Pfam" id="PF08445">
    <property type="entry name" value="FR47"/>
    <property type="match status" value="1"/>
</dbReference>
<protein>
    <submittedName>
        <fullName evidence="4">FR47-like protein</fullName>
    </submittedName>
</protein>
<dbReference type="EMBL" id="FUZZ01000004">
    <property type="protein sequence ID" value="SKD08993.1"/>
    <property type="molecule type" value="Genomic_DNA"/>
</dbReference>
<dbReference type="PANTHER" id="PTHR43420">
    <property type="entry name" value="ACETYLTRANSFERASE"/>
    <property type="match status" value="1"/>
</dbReference>
<sequence>MKETVLDNPAWGALTSEHAHFAQGTDQAKRYRREIAPFIAARQTNNDSIAALDTLIDAGETFYIIGELPVLPGSWTVENELPCAQMVRRTMPPPLSEEDAAMVSLLGPEDAGDMYELINSIQPGFFNHGTRLMGNYYGIRHNGQLIAMAGERMQLTGFTELSAICTHPEHTGRGYAQKLITQLCYQHAGAGITSFLHVTRTNERAVRLYEHMGFEQRKNISFYRVKK</sequence>
<dbReference type="CDD" id="cd04301">
    <property type="entry name" value="NAT_SF"/>
    <property type="match status" value="1"/>
</dbReference>
<dbReference type="GO" id="GO:0016747">
    <property type="term" value="F:acyltransferase activity, transferring groups other than amino-acyl groups"/>
    <property type="evidence" value="ECO:0007669"/>
    <property type="project" value="InterPro"/>
</dbReference>
<reference evidence="4 5" key="1">
    <citation type="submission" date="2017-02" db="EMBL/GenBank/DDBJ databases">
        <authorList>
            <person name="Peterson S.W."/>
        </authorList>
    </citation>
    <scope>NUCLEOTIDE SEQUENCE [LARGE SCALE GENOMIC DNA]</scope>
    <source>
        <strain evidence="4 5">DSM 18108</strain>
    </source>
</reference>
<dbReference type="RefSeq" id="WP_079472140.1">
    <property type="nucleotide sequence ID" value="NZ_FUZZ01000004.1"/>
</dbReference>
<evidence type="ECO:0000313" key="4">
    <source>
        <dbReference type="EMBL" id="SKD08993.1"/>
    </source>
</evidence>
<feature type="domain" description="N-acetyltransferase" evidence="3">
    <location>
        <begin position="90"/>
        <end position="227"/>
    </location>
</feature>
<dbReference type="Gene3D" id="3.40.630.30">
    <property type="match status" value="1"/>
</dbReference>
<dbReference type="PROSITE" id="PS51186">
    <property type="entry name" value="GNAT"/>
    <property type="match status" value="1"/>
</dbReference>